<feature type="compositionally biased region" description="Low complexity" evidence="1">
    <location>
        <begin position="128"/>
        <end position="154"/>
    </location>
</feature>
<gene>
    <name evidence="2" type="ORF">ME3_246</name>
</gene>
<keyword evidence="3" id="KW-1185">Reference proteome</keyword>
<name>A0A172Q0N7_9CAUD</name>
<reference evidence="3" key="1">
    <citation type="submission" date="2016-03" db="EMBL/GenBank/DDBJ databases">
        <title>Characterization of Acinetobacter baumannii phage vB_AbaM_ME3.</title>
        <authorList>
            <person name="Buttimer C.T.H."/>
            <person name="Elbreki M."/>
            <person name="Coffey A."/>
        </authorList>
    </citation>
    <scope>NUCLEOTIDE SEQUENCE [LARGE SCALE GENOMIC DNA]</scope>
</reference>
<keyword evidence="2" id="KW-0449">Lipoprotein</keyword>
<evidence type="ECO:0000313" key="3">
    <source>
        <dbReference type="Proteomes" id="UP000225947"/>
    </source>
</evidence>
<sequence>MKKFFLCSVIAISMSFVGCTKAPESYESSKIVTTYKQAQSDGYTGTLDEWVALTTQYQQNPQQAQAVASQSGYTGSDVLLSGIAGAVAGHMIANNSNDYDRKNYVRQPKQTVVKKTVVVNNYNSQPVKTTSTDSPSKTSLPANKPSTISSIPSTVSLKKAPQTVSRKPINITTKKSYTTLSKTKSYSTRSSSRSSRR</sequence>
<accession>A0A172Q0N7</accession>
<dbReference type="PROSITE" id="PS51257">
    <property type="entry name" value="PROKAR_LIPOPROTEIN"/>
    <property type="match status" value="1"/>
</dbReference>
<dbReference type="EMBL" id="KU935715">
    <property type="protein sequence ID" value="AND75407.1"/>
    <property type="molecule type" value="Genomic_DNA"/>
</dbReference>
<protein>
    <submittedName>
        <fullName evidence="2">Putative lipoprotein</fullName>
    </submittedName>
</protein>
<evidence type="ECO:0000313" key="2">
    <source>
        <dbReference type="EMBL" id="AND75407.1"/>
    </source>
</evidence>
<evidence type="ECO:0000256" key="1">
    <source>
        <dbReference type="SAM" id="MobiDB-lite"/>
    </source>
</evidence>
<proteinExistence type="predicted"/>
<feature type="compositionally biased region" description="Low complexity" evidence="1">
    <location>
        <begin position="172"/>
        <end position="197"/>
    </location>
</feature>
<organism evidence="2 3">
    <name type="scientific">Acinetobacter phage vB_AbaM_ME3</name>
    <dbReference type="NCBI Taxonomy" id="1837876"/>
    <lineage>
        <taxon>Viruses</taxon>
        <taxon>Duplodnaviria</taxon>
        <taxon>Heunggongvirae</taxon>
        <taxon>Uroviricota</taxon>
        <taxon>Caudoviricetes</taxon>
        <taxon>Metrivirus</taxon>
        <taxon>Metrivirus ME3</taxon>
    </lineage>
</organism>
<feature type="region of interest" description="Disordered" evidence="1">
    <location>
        <begin position="123"/>
        <end position="197"/>
    </location>
</feature>
<dbReference type="Proteomes" id="UP000225947">
    <property type="component" value="Segment"/>
</dbReference>